<dbReference type="SMART" id="SM00697">
    <property type="entry name" value="DM8"/>
    <property type="match status" value="1"/>
</dbReference>
<gene>
    <name evidence="3" type="primary">LOC139352584</name>
</gene>
<evidence type="ECO:0000256" key="1">
    <source>
        <dbReference type="SAM" id="SignalP"/>
    </source>
</evidence>
<keyword evidence="1" id="KW-0732">Signal</keyword>
<feature type="chain" id="PRO_5046725278" description="MD-2-related lipid-recognition domain-containing protein" evidence="1">
    <location>
        <begin position="24"/>
        <end position="178"/>
    </location>
</feature>
<evidence type="ECO:0000313" key="3">
    <source>
        <dbReference type="RefSeq" id="XP_070851348.1"/>
    </source>
</evidence>
<evidence type="ECO:0008006" key="4">
    <source>
        <dbReference type="Google" id="ProtNLM"/>
    </source>
</evidence>
<proteinExistence type="predicted"/>
<organism evidence="2 3">
    <name type="scientific">Drosophila suzukii</name>
    <name type="common">Spotted-wing drosophila fruit fly</name>
    <dbReference type="NCBI Taxonomy" id="28584"/>
    <lineage>
        <taxon>Eukaryota</taxon>
        <taxon>Metazoa</taxon>
        <taxon>Ecdysozoa</taxon>
        <taxon>Arthropoda</taxon>
        <taxon>Hexapoda</taxon>
        <taxon>Insecta</taxon>
        <taxon>Pterygota</taxon>
        <taxon>Neoptera</taxon>
        <taxon>Endopterygota</taxon>
        <taxon>Diptera</taxon>
        <taxon>Brachycera</taxon>
        <taxon>Muscomorpha</taxon>
        <taxon>Ephydroidea</taxon>
        <taxon>Drosophilidae</taxon>
        <taxon>Drosophila</taxon>
        <taxon>Sophophora</taxon>
    </lineage>
</organism>
<dbReference type="PANTHER" id="PTHR20898">
    <property type="entry name" value="DAEDALUS ON 3-RELATED-RELATED"/>
    <property type="match status" value="1"/>
</dbReference>
<dbReference type="Proteomes" id="UP001652628">
    <property type="component" value="Chromosome 2R"/>
</dbReference>
<feature type="signal peptide" evidence="1">
    <location>
        <begin position="1"/>
        <end position="23"/>
    </location>
</feature>
<dbReference type="Pfam" id="PF06477">
    <property type="entry name" value="DUF1091"/>
    <property type="match status" value="1"/>
</dbReference>
<evidence type="ECO:0000313" key="2">
    <source>
        <dbReference type="Proteomes" id="UP001652628"/>
    </source>
</evidence>
<keyword evidence="2" id="KW-1185">Reference proteome</keyword>
<dbReference type="PANTHER" id="PTHR20898:SF0">
    <property type="entry name" value="DAEDALUS ON 3-RELATED"/>
    <property type="match status" value="1"/>
</dbReference>
<dbReference type="InterPro" id="IPR010512">
    <property type="entry name" value="DUF1091"/>
</dbReference>
<dbReference type="GeneID" id="139352584"/>
<accession>A0ABM4TN02</accession>
<reference evidence="3" key="1">
    <citation type="submission" date="2025-08" db="UniProtKB">
        <authorList>
            <consortium name="RefSeq"/>
        </authorList>
    </citation>
    <scope>IDENTIFICATION</scope>
</reference>
<protein>
    <recommendedName>
        <fullName evidence="4">MD-2-related lipid-recognition domain-containing protein</fullName>
    </recommendedName>
</protein>
<name>A0ABM4TN02_DROSZ</name>
<sequence>MAAFRWVAVLLLILSFTVVKVCCKFEFTNINCTSLDPEFMDVAECFLKSANRTYKYLTLKTRFYKLPINNIMIRVKVLKRLNGYKPFLYDFTLDGCKYLKGKQNQLIQFFYDMFAPYSNVNHTCPYNHDVYVEKLPISYLDHRVTVVLPVPEGYYCIHSTFSTEKRAVFDLKVYFQIS</sequence>
<dbReference type="RefSeq" id="XP_070851348.1">
    <property type="nucleotide sequence ID" value="XM_070995247.1"/>
</dbReference>